<evidence type="ECO:0000259" key="7">
    <source>
        <dbReference type="Pfam" id="PF24658"/>
    </source>
</evidence>
<dbReference type="Pfam" id="PF24655">
    <property type="entry name" value="DUF7645"/>
    <property type="match status" value="1"/>
</dbReference>
<feature type="compositionally biased region" description="Basic and acidic residues" evidence="1">
    <location>
        <begin position="863"/>
        <end position="873"/>
    </location>
</feature>
<dbReference type="GO" id="GO:0000127">
    <property type="term" value="C:transcription factor TFIIIC complex"/>
    <property type="evidence" value="ECO:0007669"/>
    <property type="project" value="InterPro"/>
</dbReference>
<evidence type="ECO:0000259" key="2">
    <source>
        <dbReference type="Pfam" id="PF23704"/>
    </source>
</evidence>
<evidence type="ECO:0000259" key="6">
    <source>
        <dbReference type="Pfam" id="PF24657"/>
    </source>
</evidence>
<evidence type="ECO:0008006" key="10">
    <source>
        <dbReference type="Google" id="ProtNLM"/>
    </source>
</evidence>
<dbReference type="GO" id="GO:0003677">
    <property type="term" value="F:DNA binding"/>
    <property type="evidence" value="ECO:0007669"/>
    <property type="project" value="InterPro"/>
</dbReference>
<dbReference type="InterPro" id="IPR035625">
    <property type="entry name" value="Tfc3-like_eWH"/>
</dbReference>
<dbReference type="PANTHER" id="PTHR15180:SF3">
    <property type="entry name" value="B-BLOCK BINDING SUBUNIT OF TFIIIC DOMAIN-CONTAINING PROTEIN"/>
    <property type="match status" value="1"/>
</dbReference>
<keyword evidence="9" id="KW-1185">Reference proteome</keyword>
<dbReference type="Pfam" id="PF24658">
    <property type="entry name" value="DUF7647"/>
    <property type="match status" value="1"/>
</dbReference>
<reference evidence="8" key="1">
    <citation type="submission" date="2015-04" db="UniProtKB">
        <authorList>
            <consortium name="EnsemblPlants"/>
        </authorList>
    </citation>
    <scope>IDENTIFICATION</scope>
    <source>
        <strain evidence="8">SL10</strain>
    </source>
</reference>
<feature type="region of interest" description="Disordered" evidence="1">
    <location>
        <begin position="1019"/>
        <end position="1039"/>
    </location>
</feature>
<reference evidence="8" key="2">
    <citation type="submission" date="2018-04" db="EMBL/GenBank/DDBJ databases">
        <title>OnivRS2 (Oryza nivara Reference Sequence Version 2).</title>
        <authorList>
            <person name="Zhang J."/>
            <person name="Kudrna D."/>
            <person name="Lee S."/>
            <person name="Talag J."/>
            <person name="Rajasekar S."/>
            <person name="Welchert J."/>
            <person name="Hsing Y.-I."/>
            <person name="Wing R.A."/>
        </authorList>
    </citation>
    <scope>NUCLEOTIDE SEQUENCE [LARGE SCALE GENOMIC DNA]</scope>
    <source>
        <strain evidence="8">SL10</strain>
    </source>
</reference>
<evidence type="ECO:0000256" key="1">
    <source>
        <dbReference type="SAM" id="MobiDB-lite"/>
    </source>
</evidence>
<feature type="compositionally biased region" description="Low complexity" evidence="1">
    <location>
        <begin position="777"/>
        <end position="793"/>
    </location>
</feature>
<dbReference type="HOGENOM" id="CLU_000924_0_0_1"/>
<dbReference type="eggNOG" id="ENOG502QPUA">
    <property type="taxonomic scope" value="Eukaryota"/>
</dbReference>
<sequence length="1660" mass="186429">MDALVSAALEEVSARLSAGIPVTDLWAALRGALEAAGLPIGPAVKRAVWARLIVLPVISVVLGEAEAEAEGPVVDDPKVGVEDAERLGMRLVASAALRDNFLGMYDLRHSKSEMSAVQKKALQRVGASRYAKDCMNSHQRIEIIKPGLLVSNKETNIDDLQDGTFGVNSDNDVSIHDYLPAMKAICDKLEEASGRVLHRLGDAHLVEEFDAKVDDKIVLCLRLLKKFDPNEFLPKIQTSNYKLGNKGQATDQIMELSLENCIYDMISAQGPKGITLVELGKRLGHNNSKRIHRRVSSMLERFKLIREAEVLDKTSQYRVWTSKNFSHYKARIALQNFDVLLDDHDYCADLWSLAPSKGSGSPSPKGDLCVDNNFSFEEEYSDKLIGPHLLSNRETCVGASQLLEEDKSALGKRKRCHRPTSIRDDQRPKRILHMLKKKKFVLTVELHKWLERLEKENGKIMDRKTLTSTVNKLQKEGSCKCIKVSVPLVTNYARNHLVDVILHSSVGDLPMELVNEIKDRQRNFDTETRSRAVTKLRKKQQTAAIHGLRIRRRVKVNKPLVLEAIYANGFIGAKMIRAKLLHKFLWLYVSSLSNWCSPSDYAKEGHLNKNLNQSCLLFSMSAAIKEMPLELFLQVVGSGKKIDCVITKCSLGETLSEIPTKEYDQLMDTHAKGRLSRLITILDKLKLIQLAKASVEDSGVQSDAAPTYSLVSHPRSWSSLRVMTTEQRLELQQRVMNVTEKGKLSYKDCRIIAKDLNLSVQQVLCVSSQNRRHRQPRVPVSQSQPKVSSGSTSQKRKRSADEITLKFIKQKVEASGSAQQRSSQSIPNEEVPERIFLSSPDLPEQHYLPVSKTSSTPTYHIDSPVHTDEDKESSPMNDQSIYPCKKMHGKKLLMIYTRYRAARGARSSRVDWNSLSDLPASPAACCRRMSDLRAKMYIRLAVSQICNLLGIRYAKHLERERISKAKGLLSQVSDSNKENCVDSDSEQLNWDNFEDQEIRGALDEVLEFIQLEKMDRTKQISSKNEVSNDSNADEAPTGQEQTIMQYVTSSSTEVPESGLHEHVKPYRHPTAIHASKNMENFFRYHEEVIIPNKDEITKRDVCKSLAVANALELLKMVYLSTSSGPEVTRNGTKPATLSGKFFFNASHSPFPFGSGKKASEFSKWLIAQQKNTMDSRVYLYPDLQCGEIVHLFSLVLSGEMCISPSLPSKGVGEADEPNSHIPLDEADEPDDRIPSVEDTSELDDSTHKRKADKVKLKSSKSKKHKPLPKIESDFCYRREKGFPGIQVALNQEKNQTSNLMHALHDEECLIFTLAREMGSKDVSSQVESQNMLSYLNNSSSCRCLLSASHLERSYSGWPWDAMNIYAKQLLSLSCCKDESFILSSDMFRNAFSVIHQTGEQGIDLREMSQALHPLGMQFVKVIIDTLEIFKLVFKVNAYDGVQIVDTLHKSKYHITTLAKYSGCSCLRDPAFETAATGDAENTLKDKHGVASNLQRTVKMLGDVHTVTVLDVQSNSSSPHMHSGEDERLSTPTQDNGGSGCCHACGRHIYQPILPWINGDGSMNDTVYEGFSCRIIGYVMQYPGVVEEHLICRMDVLNPQTCRTLLEQLAVDKHIYVRVFDEPVPVAPTTFQSLLKQHGHCKEPSKCRRRYFANPTSTFQL</sequence>
<organism evidence="8">
    <name type="scientific">Oryza nivara</name>
    <name type="common">Indian wild rice</name>
    <name type="synonym">Oryza sativa f. spontanea</name>
    <dbReference type="NCBI Taxonomy" id="4536"/>
    <lineage>
        <taxon>Eukaryota</taxon>
        <taxon>Viridiplantae</taxon>
        <taxon>Streptophyta</taxon>
        <taxon>Embryophyta</taxon>
        <taxon>Tracheophyta</taxon>
        <taxon>Spermatophyta</taxon>
        <taxon>Magnoliopsida</taxon>
        <taxon>Liliopsida</taxon>
        <taxon>Poales</taxon>
        <taxon>Poaceae</taxon>
        <taxon>BOP clade</taxon>
        <taxon>Oryzoideae</taxon>
        <taxon>Oryzeae</taxon>
        <taxon>Oryzinae</taxon>
        <taxon>Oryza</taxon>
    </lineage>
</organism>
<dbReference type="InterPro" id="IPR056428">
    <property type="entry name" value="WH_GTF3C1"/>
</dbReference>
<feature type="domain" description="DUF7646" evidence="6">
    <location>
        <begin position="244"/>
        <end position="328"/>
    </location>
</feature>
<dbReference type="InterPro" id="IPR056064">
    <property type="entry name" value="DUF7647"/>
</dbReference>
<dbReference type="STRING" id="4536.A0A0E0HIN2"/>
<evidence type="ECO:0000259" key="3">
    <source>
        <dbReference type="Pfam" id="PF24101"/>
    </source>
</evidence>
<dbReference type="InterPro" id="IPR056020">
    <property type="entry name" value="DUF7599"/>
</dbReference>
<dbReference type="Gramene" id="ONIVA05G28230.1">
    <property type="protein sequence ID" value="ONIVA05G28230.1"/>
    <property type="gene ID" value="ONIVA05G28230"/>
</dbReference>
<feature type="region of interest" description="Disordered" evidence="1">
    <location>
        <begin position="1513"/>
        <end position="1533"/>
    </location>
</feature>
<accession>A0A0E0HIN2</accession>
<dbReference type="InterPro" id="IPR056062">
    <property type="entry name" value="DUF7645"/>
</dbReference>
<dbReference type="InterPro" id="IPR056063">
    <property type="entry name" value="DUF7646"/>
</dbReference>
<feature type="region of interest" description="Disordered" evidence="1">
    <location>
        <begin position="846"/>
        <end position="881"/>
    </location>
</feature>
<dbReference type="InterPro" id="IPR044210">
    <property type="entry name" value="Tfc3-like"/>
</dbReference>
<evidence type="ECO:0000313" key="9">
    <source>
        <dbReference type="Proteomes" id="UP000006591"/>
    </source>
</evidence>
<feature type="compositionally biased region" description="Polar residues" evidence="1">
    <location>
        <begin position="1019"/>
        <end position="1030"/>
    </location>
</feature>
<dbReference type="GO" id="GO:0042791">
    <property type="term" value="P:5S class rRNA transcription by RNA polymerase III"/>
    <property type="evidence" value="ECO:0007669"/>
    <property type="project" value="TreeGrafter"/>
</dbReference>
<dbReference type="PANTHER" id="PTHR15180">
    <property type="entry name" value="GENERAL TRANSCRIPTION FACTOR 3C POLYPEPTIDE 1"/>
    <property type="match status" value="1"/>
</dbReference>
<dbReference type="EnsemblPlants" id="ONIVA05G28230.1">
    <property type="protein sequence ID" value="ONIVA05G28230.1"/>
    <property type="gene ID" value="ONIVA05G28230"/>
</dbReference>
<dbReference type="Proteomes" id="UP000006591">
    <property type="component" value="Chromosome 5"/>
</dbReference>
<dbReference type="Pfam" id="PF24538">
    <property type="entry name" value="DUF7599"/>
    <property type="match status" value="1"/>
</dbReference>
<feature type="region of interest" description="Disordered" evidence="1">
    <location>
        <begin position="1207"/>
        <end position="1266"/>
    </location>
</feature>
<dbReference type="Pfam" id="PF24657">
    <property type="entry name" value="DUF7646"/>
    <property type="match status" value="1"/>
</dbReference>
<proteinExistence type="predicted"/>
<dbReference type="Pfam" id="PF23704">
    <property type="entry name" value="WHD_GTF3C1_N"/>
    <property type="match status" value="1"/>
</dbReference>
<evidence type="ECO:0000259" key="4">
    <source>
        <dbReference type="Pfam" id="PF24538"/>
    </source>
</evidence>
<feature type="domain" description="General transcription factor 3C polypeptide 1 winged-helix" evidence="2">
    <location>
        <begin position="1"/>
        <end position="105"/>
    </location>
</feature>
<dbReference type="OMA" id="ALHDEEC"/>
<feature type="domain" description="DUF7645" evidence="5">
    <location>
        <begin position="719"/>
        <end position="777"/>
    </location>
</feature>
<dbReference type="GO" id="GO:0006384">
    <property type="term" value="P:transcription initiation at RNA polymerase III promoter"/>
    <property type="evidence" value="ECO:0007669"/>
    <property type="project" value="InterPro"/>
</dbReference>
<dbReference type="InterPro" id="IPR056467">
    <property type="entry name" value="eWH_GTF3C1"/>
</dbReference>
<feature type="compositionally biased region" description="Basic residues" evidence="1">
    <location>
        <begin position="1247"/>
        <end position="1266"/>
    </location>
</feature>
<dbReference type="CDD" id="cd16169">
    <property type="entry name" value="Tau138_eWH"/>
    <property type="match status" value="1"/>
</dbReference>
<protein>
    <recommendedName>
        <fullName evidence="10">B-block binding subunit of TFIIIC domain-containing protein</fullName>
    </recommendedName>
</protein>
<feature type="domain" description="GTF3C1 extended winged-helix" evidence="3">
    <location>
        <begin position="421"/>
        <end position="529"/>
    </location>
</feature>
<evidence type="ECO:0000313" key="8">
    <source>
        <dbReference type="EnsemblPlants" id="ONIVA05G28230.1"/>
    </source>
</evidence>
<feature type="domain" description="DUF7599" evidence="4">
    <location>
        <begin position="195"/>
        <end position="235"/>
    </location>
</feature>
<evidence type="ECO:0000259" key="5">
    <source>
        <dbReference type="Pfam" id="PF24655"/>
    </source>
</evidence>
<dbReference type="Pfam" id="PF24101">
    <property type="entry name" value="WHD_GTF3C1"/>
    <property type="match status" value="1"/>
</dbReference>
<name>A0A0E0HIN2_ORYNI</name>
<feature type="domain" description="DUF7647" evidence="7">
    <location>
        <begin position="611"/>
        <end position="713"/>
    </location>
</feature>
<feature type="region of interest" description="Disordered" evidence="1">
    <location>
        <begin position="769"/>
        <end position="800"/>
    </location>
</feature>